<dbReference type="InterPro" id="IPR037524">
    <property type="entry name" value="PA14/GLEYA"/>
</dbReference>
<dbReference type="STRING" id="392015.SAMN05421543_12326"/>
<dbReference type="EMBL" id="FPBV01000023">
    <property type="protein sequence ID" value="SFV03731.1"/>
    <property type="molecule type" value="Genomic_DNA"/>
</dbReference>
<keyword evidence="3" id="KW-1185">Reference proteome</keyword>
<dbReference type="Proteomes" id="UP000183508">
    <property type="component" value="Unassembled WGS sequence"/>
</dbReference>
<dbReference type="SUPFAM" id="SSF82171">
    <property type="entry name" value="DPP6 N-terminal domain-like"/>
    <property type="match status" value="1"/>
</dbReference>
<dbReference type="SUPFAM" id="SSF50965">
    <property type="entry name" value="Galactose oxidase, central domain"/>
    <property type="match status" value="1"/>
</dbReference>
<dbReference type="InterPro" id="IPR011043">
    <property type="entry name" value="Gal_Oxase/kelch_b-propeller"/>
</dbReference>
<protein>
    <recommendedName>
        <fullName evidence="1">PA14 domain-containing protein</fullName>
    </recommendedName>
</protein>
<evidence type="ECO:0000313" key="3">
    <source>
        <dbReference type="Proteomes" id="UP000183508"/>
    </source>
</evidence>
<sequence>MQKRIRLSSTIAAAALAGITTFGFLSQGTAYAYSPYPSSSQLGYGVFVKNQQGDYQIDGGDHVQITSAAGYPALNNQDVNFMKTYAIVDSDSAGEWQLAQADILGQNANNGYLLIGNSAGDSTNVEDWVNRLGGNINYVKRYLQENGLDDIQGYDWVNSNTFHFSSFAAVLTACAAAVVQNDMTPTGQTDAYGNPVYKWLRHIQTTNPPTADSITVTIQGNQGTLTLKSTEDIPWGTYTHHYDAVKVIDNSTGQASWLIGTDADDMQDMSVQSGGNGSQTDTLTFAASSLTAGTYTAYFYVRDGVDRPAATPATTTFTISSNNGGPAVTLTANPTSLPVGTNTQLTATASNVPASDYIQINEVGNHNTLSGSNTYKDGHAGETSLTTMATDKTAETVTYNAQLINKFTGQVDATSPNVQVTWTNNATISIYPKTPTTVTTGQSVNIYYYAYPGSLTFGQFHVVITPNNPHNVTMAWNNPKDKNQSDTYIEVERPANGQSSSVSYTAQLIDDDTGQVLATDSTATITWTSPQPSLTFTASPTNLQSGQATTLSYSVTNMGGGDYVTVQGTGGQNMWSVTKDTNSSDKSTEIETPYNGATTTVQYTCQLHDSTGAVLQTRTATVTWTSTVPHITMTAVPQSNLPGEPATISYQVDQQLPPIDYVDVVGTGGSNAWHASHQTQQKESYVEKEDPAAGQTITVNYTATIYDGATGNPLSTASVSVSWTNPWTGTISLAANPLWLATGDSTTLTATTSQAIPAGFTLNIYDQTTGQLVSQSSSAPENSQYASFNPETDTFIAVVSDGYENVGTPSNTVQVTWSQLALNANPVQLPAGQATTLTVSAANVPNGAYVVLYNATTGQMVGSSQSVPYTVTQTEPTPQTDTYIAYLNTAPNSSGAPIQSNAVSVVWYGITLTANPTRLPINNTSTLTATAQNLPSGYVVDIVDQTTNQVIATAQPGQTTLQALQTKTQPETDQYVARIVKPGNPPIPGLTVPSTPPQALIFGSVGTKLGIYNTSNGTFTQVANPYYSGTSSLAVMNEAENGYIWTNSDTGLAAYSLSTGQWTNYPSPSGQMVPEDYDSTRNSIIAVTGTGPSTVTFYEFNVNTHTWTNLGVPETGTNLYLKNAAYDPYNDAIYAGFTAGGKDNYPPAPLIHYSFGSRKWIADTTAQLKLGYYVFLDPANQQLLLIGWNNGDYYEFYNPATSQFSYVGAYGLAVLGSSGVAYSSVNQTFYVGSDSIYYDSVAISSGSVYAFPGGLNSCISYPIVNPQNGDIITFLNSTLEEYSPSNGTWTVFQNAPSSSSGFRPSVYVPLGSGQAVQYFPYWTFQNMPSYVPTSLFPSQAVASGGGFWTQTGNAPNGTAFFEATFNLPSTQAVTLTIPTAANDGELVYVDGQPVLQNGYAPVVPSGAIQGTSVTITLPAGMHQVIIEGTNTNAFANSNANSASVSLQVTGQNGVLVPNSASAWMTTGYVTQLPSGWFSGGVGTYNFTESLLQENQSQPIYQQQSFSLMTTAQNVSATSSPVSVTWYAYDLELSANPTTLPTGTATQITATSTTGGPVGDVIEIYDLTTNQVVGTSAPNAKTFTAPWTENKPQTDTFIAYFVHPSTGKQDQSSNTVDVQWQQAPLTLTEAEVYHTDHWLENLNDWNAKYPSQQRSLGDFWAGEELRFKVKSNLPIATATVTVVGLQYSPYVPQGAPAILQLHLAYDSSTGYLEANTDPSWSTWFQYLQDGVYTATFWAKSTDNQVATLTAQFAIAGKWTDYWKDAQVY</sequence>
<proteinExistence type="predicted"/>
<evidence type="ECO:0000313" key="2">
    <source>
        <dbReference type="EMBL" id="SFV03731.1"/>
    </source>
</evidence>
<reference evidence="3" key="1">
    <citation type="submission" date="2016-10" db="EMBL/GenBank/DDBJ databases">
        <authorList>
            <person name="Varghese N."/>
        </authorList>
    </citation>
    <scope>NUCLEOTIDE SEQUENCE [LARGE SCALE GENOMIC DNA]</scope>
    <source>
        <strain evidence="3">DSM 17980</strain>
    </source>
</reference>
<feature type="domain" description="PA14" evidence="1">
    <location>
        <begin position="1309"/>
        <end position="1462"/>
    </location>
</feature>
<dbReference type="RefSeq" id="WP_074955551.1">
    <property type="nucleotide sequence ID" value="NZ_FPBV01000023.1"/>
</dbReference>
<accession>A0A1I7L1Z7</accession>
<dbReference type="OrthoDB" id="2368947at2"/>
<evidence type="ECO:0000259" key="1">
    <source>
        <dbReference type="PROSITE" id="PS51820"/>
    </source>
</evidence>
<name>A0A1I7L1Z7_9BACL</name>
<gene>
    <name evidence="2" type="ORF">SAMN05421543_12326</name>
</gene>
<organism evidence="2 3">
    <name type="scientific">Alicyclobacillus macrosporangiidus</name>
    <dbReference type="NCBI Taxonomy" id="392015"/>
    <lineage>
        <taxon>Bacteria</taxon>
        <taxon>Bacillati</taxon>
        <taxon>Bacillota</taxon>
        <taxon>Bacilli</taxon>
        <taxon>Bacillales</taxon>
        <taxon>Alicyclobacillaceae</taxon>
        <taxon>Alicyclobacillus</taxon>
    </lineage>
</organism>
<dbReference type="PROSITE" id="PS51820">
    <property type="entry name" value="PA14"/>
    <property type="match status" value="1"/>
</dbReference>